<dbReference type="InterPro" id="IPR043144">
    <property type="entry name" value="Mal/L-sulf/L-lact_DH-like_ah"/>
</dbReference>
<dbReference type="Proteomes" id="UP000287156">
    <property type="component" value="Unassembled WGS sequence"/>
</dbReference>
<dbReference type="InterPro" id="IPR003767">
    <property type="entry name" value="Malate/L-lactate_DH-like"/>
</dbReference>
<sequence>MEKKICAKKLGDLCESILRKYEISEKSASDTVKSLIDADLLGINSHGIIRLPLYLQNLKEGYITKEPIINEVKTSFNAAVLDGGNGLGQVVSQHAVDRIIEETKEKDIYAISVRNSNHFGTARYWADQLQEHGLIGIVTSNVPPIMPPTGGAEARVGNNPLSIAIPAGESQPIILDMATSNVPFGRILDFQSKGKEIPKGWAVNAAGEHTTDPDEVVKGGYLFPVGGPKGYGLSVIIEALTSLLSNGAVGNDIRIHHNTPNNVSHFFMGIRIDAFMGLDQFKRQVDYYVQFIKNTKRIEGVDEIFLPGEMEVNKQKVNEKDGLAIPNSLLTQLVALAEEAKVDEVYLRSFYDVVTEG</sequence>
<comment type="similarity">
    <text evidence="1">Belongs to the LDH2/MDH2 oxidoreductase family.</text>
</comment>
<dbReference type="SUPFAM" id="SSF89733">
    <property type="entry name" value="L-sulfolactate dehydrogenase-like"/>
    <property type="match status" value="1"/>
</dbReference>
<evidence type="ECO:0000256" key="2">
    <source>
        <dbReference type="ARBA" id="ARBA00023002"/>
    </source>
</evidence>
<dbReference type="PANTHER" id="PTHR11091">
    <property type="entry name" value="OXIDOREDUCTASE-RELATED"/>
    <property type="match status" value="1"/>
</dbReference>
<dbReference type="PANTHER" id="PTHR11091:SF0">
    <property type="entry name" value="MALATE DEHYDROGENASE"/>
    <property type="match status" value="1"/>
</dbReference>
<dbReference type="InterPro" id="IPR036111">
    <property type="entry name" value="Mal/L-sulfo/L-lacto_DH-like_sf"/>
</dbReference>
<evidence type="ECO:0000313" key="3">
    <source>
        <dbReference type="EMBL" id="RST77137.1"/>
    </source>
</evidence>
<dbReference type="Gene3D" id="3.30.1370.60">
    <property type="entry name" value="Hypothetical oxidoreductase yiak, domain 2"/>
    <property type="match status" value="1"/>
</dbReference>
<keyword evidence="2" id="KW-0560">Oxidoreductase</keyword>
<comment type="caution">
    <text evidence="3">The sequence shown here is derived from an EMBL/GenBank/DDBJ whole genome shotgun (WGS) entry which is preliminary data.</text>
</comment>
<gene>
    <name evidence="3" type="ORF">D4T97_001160</name>
</gene>
<dbReference type="AlphaFoldDB" id="A0A429Y6Q1"/>
<dbReference type="GO" id="GO:0016491">
    <property type="term" value="F:oxidoreductase activity"/>
    <property type="evidence" value="ECO:0007669"/>
    <property type="project" value="UniProtKB-KW"/>
</dbReference>
<evidence type="ECO:0000256" key="1">
    <source>
        <dbReference type="ARBA" id="ARBA00006056"/>
    </source>
</evidence>
<organism evidence="3 4">
    <name type="scientific">Siminovitchia acidinfaciens</name>
    <dbReference type="NCBI Taxonomy" id="2321395"/>
    <lineage>
        <taxon>Bacteria</taxon>
        <taxon>Bacillati</taxon>
        <taxon>Bacillota</taxon>
        <taxon>Bacilli</taxon>
        <taxon>Bacillales</taxon>
        <taxon>Bacillaceae</taxon>
        <taxon>Siminovitchia</taxon>
    </lineage>
</organism>
<proteinExistence type="inferred from homology"/>
<reference evidence="3" key="1">
    <citation type="submission" date="2018-12" db="EMBL/GenBank/DDBJ databases">
        <authorList>
            <person name="Sun L."/>
            <person name="Chen Z."/>
        </authorList>
    </citation>
    <scope>NUCLEOTIDE SEQUENCE [LARGE SCALE GENOMIC DNA]</scope>
    <source>
        <strain evidence="3">3-2-2</strain>
    </source>
</reference>
<accession>A0A429Y6Q1</accession>
<dbReference type="OrthoDB" id="9769447at2"/>
<dbReference type="InterPro" id="IPR043143">
    <property type="entry name" value="Mal/L-sulf/L-lact_DH-like_NADP"/>
</dbReference>
<name>A0A429Y6Q1_9BACI</name>
<dbReference type="RefSeq" id="WP_126046846.1">
    <property type="nucleotide sequence ID" value="NZ_QYTV02000001.1"/>
</dbReference>
<dbReference type="EMBL" id="QYTV02000001">
    <property type="protein sequence ID" value="RST77137.1"/>
    <property type="molecule type" value="Genomic_DNA"/>
</dbReference>
<dbReference type="Gene3D" id="1.10.1530.10">
    <property type="match status" value="1"/>
</dbReference>
<dbReference type="Pfam" id="PF02615">
    <property type="entry name" value="Ldh_2"/>
    <property type="match status" value="1"/>
</dbReference>
<protein>
    <submittedName>
        <fullName evidence="3">Ldh family oxidoreductase</fullName>
    </submittedName>
</protein>
<evidence type="ECO:0000313" key="4">
    <source>
        <dbReference type="Proteomes" id="UP000287156"/>
    </source>
</evidence>
<keyword evidence="4" id="KW-1185">Reference proteome</keyword>